<evidence type="ECO:0000313" key="4">
    <source>
        <dbReference type="EMBL" id="KAK7099888.1"/>
    </source>
</evidence>
<evidence type="ECO:0000256" key="2">
    <source>
        <dbReference type="ARBA" id="ARBA00022737"/>
    </source>
</evidence>
<dbReference type="SUPFAM" id="SSF52058">
    <property type="entry name" value="L domain-like"/>
    <property type="match status" value="1"/>
</dbReference>
<dbReference type="AlphaFoldDB" id="A0AAN9G8V3"/>
<feature type="region of interest" description="Disordered" evidence="3">
    <location>
        <begin position="248"/>
        <end position="303"/>
    </location>
</feature>
<sequence length="351" mass="39789">MVLLTAELIARGHSGYLKKKKEESAQHFVKRLTHLYLENKNITDVGEDLSLCRNLVVLYLYDNQLTDVPCLNFNCNLTHLYLQNNEITKITNLAALTKLSKLYLGGNHITVIEGLEKLEQLQELHVENQRLPPGEQLLFDPRSLQSLSGHLEVLNISGNNLESLVDLEILRSLTQLFAADNQLNDMKELSYMLAAWPRLWRLELVGNPLCHKAKYKDRTIVMCRQLGMLDGKEINDTTRQFLRNWHATRESNKKKQEHSRQTSFIAESAGRHGRQTESSQSRVTGQDLPPVNPRIGPNVPGYLMPGLPRKEFVELLSRNSAGDSRSSSKPLSGALRAKFSPVTVQSFGIKR</sequence>
<evidence type="ECO:0008006" key="6">
    <source>
        <dbReference type="Google" id="ProtNLM"/>
    </source>
</evidence>
<dbReference type="PANTHER" id="PTHR46652:SF3">
    <property type="entry name" value="LEUCINE-RICH REPEAT-CONTAINING PROTEIN 9"/>
    <property type="match status" value="1"/>
</dbReference>
<keyword evidence="1" id="KW-0433">Leucine-rich repeat</keyword>
<protein>
    <recommendedName>
        <fullName evidence="6">Protein phosphatase 1 regulatory subunit 42</fullName>
    </recommendedName>
</protein>
<keyword evidence="2" id="KW-0677">Repeat</keyword>
<accession>A0AAN9G8V3</accession>
<reference evidence="4 5" key="1">
    <citation type="submission" date="2024-02" db="EMBL/GenBank/DDBJ databases">
        <title>Chromosome-scale genome assembly of the rough periwinkle Littorina saxatilis.</title>
        <authorList>
            <person name="De Jode A."/>
            <person name="Faria R."/>
            <person name="Formenti G."/>
            <person name="Sims Y."/>
            <person name="Smith T.P."/>
            <person name="Tracey A."/>
            <person name="Wood J.M.D."/>
            <person name="Zagrodzka Z.B."/>
            <person name="Johannesson K."/>
            <person name="Butlin R.K."/>
            <person name="Leder E.H."/>
        </authorList>
    </citation>
    <scope>NUCLEOTIDE SEQUENCE [LARGE SCALE GENOMIC DNA]</scope>
    <source>
        <strain evidence="4">Snail1</strain>
        <tissue evidence="4">Muscle</tissue>
    </source>
</reference>
<evidence type="ECO:0000313" key="5">
    <source>
        <dbReference type="Proteomes" id="UP001374579"/>
    </source>
</evidence>
<dbReference type="InterPro" id="IPR001611">
    <property type="entry name" value="Leu-rich_rpt"/>
</dbReference>
<dbReference type="Pfam" id="PF12799">
    <property type="entry name" value="LRR_4"/>
    <property type="match status" value="1"/>
</dbReference>
<gene>
    <name evidence="4" type="ORF">V1264_022931</name>
</gene>
<dbReference type="PROSITE" id="PS51450">
    <property type="entry name" value="LRR"/>
    <property type="match status" value="4"/>
</dbReference>
<dbReference type="Pfam" id="PF00560">
    <property type="entry name" value="LRR_1"/>
    <property type="match status" value="1"/>
</dbReference>
<dbReference type="SMART" id="SM00365">
    <property type="entry name" value="LRR_SD22"/>
    <property type="match status" value="4"/>
</dbReference>
<dbReference type="CDD" id="cd21340">
    <property type="entry name" value="PPP1R42"/>
    <property type="match status" value="1"/>
</dbReference>
<dbReference type="Proteomes" id="UP001374579">
    <property type="component" value="Unassembled WGS sequence"/>
</dbReference>
<dbReference type="PANTHER" id="PTHR46652">
    <property type="entry name" value="LEUCINE-RICH REPEAT AND IQ DOMAIN-CONTAINING PROTEIN 1-RELATED"/>
    <property type="match status" value="1"/>
</dbReference>
<dbReference type="InterPro" id="IPR050836">
    <property type="entry name" value="SDS22/Internalin_LRR"/>
</dbReference>
<dbReference type="EMBL" id="JBAMIC010000011">
    <property type="protein sequence ID" value="KAK7099888.1"/>
    <property type="molecule type" value="Genomic_DNA"/>
</dbReference>
<name>A0AAN9G8V3_9CAEN</name>
<dbReference type="InterPro" id="IPR032675">
    <property type="entry name" value="LRR_dom_sf"/>
</dbReference>
<evidence type="ECO:0000256" key="1">
    <source>
        <dbReference type="ARBA" id="ARBA00022614"/>
    </source>
</evidence>
<proteinExistence type="predicted"/>
<feature type="compositionally biased region" description="Basic and acidic residues" evidence="3">
    <location>
        <begin position="248"/>
        <end position="260"/>
    </location>
</feature>
<organism evidence="4 5">
    <name type="scientific">Littorina saxatilis</name>
    <dbReference type="NCBI Taxonomy" id="31220"/>
    <lineage>
        <taxon>Eukaryota</taxon>
        <taxon>Metazoa</taxon>
        <taxon>Spiralia</taxon>
        <taxon>Lophotrochozoa</taxon>
        <taxon>Mollusca</taxon>
        <taxon>Gastropoda</taxon>
        <taxon>Caenogastropoda</taxon>
        <taxon>Littorinimorpha</taxon>
        <taxon>Littorinoidea</taxon>
        <taxon>Littorinidae</taxon>
        <taxon>Littorina</taxon>
    </lineage>
</organism>
<dbReference type="InterPro" id="IPR025875">
    <property type="entry name" value="Leu-rich_rpt_4"/>
</dbReference>
<comment type="caution">
    <text evidence="4">The sequence shown here is derived from an EMBL/GenBank/DDBJ whole genome shotgun (WGS) entry which is preliminary data.</text>
</comment>
<keyword evidence="5" id="KW-1185">Reference proteome</keyword>
<dbReference type="Gene3D" id="3.80.10.10">
    <property type="entry name" value="Ribonuclease Inhibitor"/>
    <property type="match status" value="2"/>
</dbReference>
<evidence type="ECO:0000256" key="3">
    <source>
        <dbReference type="SAM" id="MobiDB-lite"/>
    </source>
</evidence>